<dbReference type="GO" id="GO:0004016">
    <property type="term" value="F:adenylate cyclase activity"/>
    <property type="evidence" value="ECO:0007669"/>
    <property type="project" value="TreeGrafter"/>
</dbReference>
<feature type="domain" description="Protein kinase" evidence="19">
    <location>
        <begin position="553"/>
        <end position="877"/>
    </location>
</feature>
<dbReference type="EC" id="4.6.1.2" evidence="3"/>
<dbReference type="GO" id="GO:0005524">
    <property type="term" value="F:ATP binding"/>
    <property type="evidence" value="ECO:0007669"/>
    <property type="project" value="InterPro"/>
</dbReference>
<dbReference type="InterPro" id="IPR001054">
    <property type="entry name" value="A/G_cyclase"/>
</dbReference>
<keyword evidence="13" id="KW-0325">Glycoprotein</keyword>
<dbReference type="SUPFAM" id="SSF53822">
    <property type="entry name" value="Periplasmic binding protein-like I"/>
    <property type="match status" value="1"/>
</dbReference>
<dbReference type="PROSITE" id="PS50125">
    <property type="entry name" value="GUANYLATE_CYCLASE_2"/>
    <property type="match status" value="1"/>
</dbReference>
<dbReference type="GO" id="GO:0035556">
    <property type="term" value="P:intracellular signal transduction"/>
    <property type="evidence" value="ECO:0007669"/>
    <property type="project" value="InterPro"/>
</dbReference>
<keyword evidence="5 17" id="KW-0812">Transmembrane</keyword>
<dbReference type="Pfam" id="PF01094">
    <property type="entry name" value="ANF_receptor"/>
    <property type="match status" value="1"/>
</dbReference>
<evidence type="ECO:0000256" key="15">
    <source>
        <dbReference type="ARBA" id="ARBA00023293"/>
    </source>
</evidence>
<dbReference type="InterPro" id="IPR000719">
    <property type="entry name" value="Prot_kinase_dom"/>
</dbReference>
<keyword evidence="22" id="KW-1185">Reference proteome</keyword>
<dbReference type="SUPFAM" id="SSF55073">
    <property type="entry name" value="Nucleotide cyclase"/>
    <property type="match status" value="1"/>
</dbReference>
<evidence type="ECO:0000256" key="1">
    <source>
        <dbReference type="ARBA" id="ARBA00001436"/>
    </source>
</evidence>
<keyword evidence="15" id="KW-0141">cGMP biosynthesis</keyword>
<evidence type="ECO:0000256" key="14">
    <source>
        <dbReference type="ARBA" id="ARBA00023239"/>
    </source>
</evidence>
<dbReference type="GO" id="GO:0004383">
    <property type="term" value="F:guanylate cyclase activity"/>
    <property type="evidence" value="ECO:0007669"/>
    <property type="project" value="UniProtKB-EC"/>
</dbReference>
<keyword evidence="14" id="KW-0456">Lyase</keyword>
<evidence type="ECO:0000256" key="10">
    <source>
        <dbReference type="ARBA" id="ARBA00023134"/>
    </source>
</evidence>
<dbReference type="InterPro" id="IPR011009">
    <property type="entry name" value="Kinase-like_dom_sf"/>
</dbReference>
<evidence type="ECO:0000259" key="20">
    <source>
        <dbReference type="PROSITE" id="PS50125"/>
    </source>
</evidence>
<sequence length="1156" mass="131218">MLWIGILLLIFAYEVSNDHVTFLGRYTCNVNFEEEYCTRDTYVGLAFYYGLIDGGGVRKNGTFINSNVTVNFFDPTVQGNFSNGTDHYSESVLDMLLNEDPNDPMLAVIGVESQCQQVAALAQAFEKASLLLNCEDEVGEAHMPSETAAQLASTQGSKYRAFAKMAKSLGWTNVAVINFEDDTSNDKTYHNQLLDALSKEAITLDYVKKGGFSASQTTAMFSGLESIVDVVMDSYLKTRIYVLVMDYPGPTQLFMNVMSSMGLLETGRYFVIIIGTVQSDYLLYFSFNRNRISTFFENVNYGISDPMTRQYYRSYLYFSDVIRFPKDYSDEWLGFQDRVNNDAHKTFCPPLCETKAEAIAENSPFDPHSYWETETTAIANAYDLGLVLSETVAVHGVEVLKDAITLVNYMGSRAVSSLLGYVAKFSASRVLQRQYIVWSPQDPSSDKGPLEISIWAQIAAKLSPDGKGGYQVAWRNLTQLGVINGKLPSSRPKCGFNDELCPKDLKLEIIIICVCALAILVLVGVIVYIIKWISYERRLESSYYLVNRKEVQLIDMTSFGSSRAGSMFQSAMSIKSVHDDSGPGGVNLQFYNHGIRRAARQRRMRNETSNANINRESWLEIEEWHLAKFDTAIVTVRKIKKSQLKLTREMKQEIDYLMTETHENLNKFLGLINEGDLIFTIHLYGPRKSMNDLLRNQDLRLDRMFQISFVEDIMKGLAFLHDGSKIGYHGNLKSTNCVVDAYWRIKLSSFGMEKIRQDEPRMKADDQLWSAPEIVRRYCVKYDLSKDELRKADIYSFAIVLYEIFGRQGPYGDDLLDSDEIIEQIKFPEGGAITRPDIHLITKAPHPVCQVVEKCWNEDSFTRPTIKKVREMLKPLSCGMKGNIADNIMQLLDRYRNNLEDVIKERTEQLEDEKKRNENLLLQLLPKTVAANLKNGKPVEAEFFSSVTIYFSDIVGFTSLSSKSTSLQIVNMLNSLYTIFDTIIDKFDCYKVETIGDAYMFVSGLPELNGYLHAGEVAGASLELLESIRSFSVSHAPDEKLRLRIGNHTGSVVTGVVGIKMPRYCLFGESVITANFMESSGEAMRIQMSSSTYELILKCGGHDVQPREKITLKNKMEVMTYWLNSYSREARIARLKQFIEQYPHLQRLIMKQKKLN</sequence>
<dbReference type="EMBL" id="CADEPM010000002">
    <property type="protein sequence ID" value="CAB3400612.1"/>
    <property type="molecule type" value="Genomic_DNA"/>
</dbReference>
<comment type="caution">
    <text evidence="21">The sequence shown here is derived from an EMBL/GenBank/DDBJ whole genome shotgun (WGS) entry which is preliminary data.</text>
</comment>
<proteinExistence type="predicted"/>
<name>A0A8S1EMR0_9PELO</name>
<evidence type="ECO:0000259" key="19">
    <source>
        <dbReference type="PROSITE" id="PS50011"/>
    </source>
</evidence>
<dbReference type="SUPFAM" id="SSF56112">
    <property type="entry name" value="Protein kinase-like (PK-like)"/>
    <property type="match status" value="1"/>
</dbReference>
<dbReference type="GO" id="GO:0001653">
    <property type="term" value="F:peptide receptor activity"/>
    <property type="evidence" value="ECO:0007669"/>
    <property type="project" value="TreeGrafter"/>
</dbReference>
<evidence type="ECO:0000256" key="2">
    <source>
        <dbReference type="ARBA" id="ARBA00004251"/>
    </source>
</evidence>
<evidence type="ECO:0000256" key="8">
    <source>
        <dbReference type="ARBA" id="ARBA00022989"/>
    </source>
</evidence>
<evidence type="ECO:0000256" key="4">
    <source>
        <dbReference type="ARBA" id="ARBA00022475"/>
    </source>
</evidence>
<dbReference type="GO" id="GO:0007168">
    <property type="term" value="P:receptor guanylyl cyclase signaling pathway"/>
    <property type="evidence" value="ECO:0007669"/>
    <property type="project" value="TreeGrafter"/>
</dbReference>
<evidence type="ECO:0000256" key="13">
    <source>
        <dbReference type="ARBA" id="ARBA00023180"/>
    </source>
</evidence>
<evidence type="ECO:0000256" key="5">
    <source>
        <dbReference type="ARBA" id="ARBA00022692"/>
    </source>
</evidence>
<evidence type="ECO:0000256" key="18">
    <source>
        <dbReference type="SAM" id="SignalP"/>
    </source>
</evidence>
<dbReference type="Proteomes" id="UP000494206">
    <property type="component" value="Unassembled WGS sequence"/>
</dbReference>
<evidence type="ECO:0000256" key="12">
    <source>
        <dbReference type="ARBA" id="ARBA00023170"/>
    </source>
</evidence>
<keyword evidence="9 16" id="KW-0175">Coiled coil</keyword>
<evidence type="ECO:0000256" key="6">
    <source>
        <dbReference type="ARBA" id="ARBA00022729"/>
    </source>
</evidence>
<evidence type="ECO:0000256" key="11">
    <source>
        <dbReference type="ARBA" id="ARBA00023136"/>
    </source>
</evidence>
<dbReference type="InterPro" id="IPR001828">
    <property type="entry name" value="ANF_lig-bd_rcpt"/>
</dbReference>
<evidence type="ECO:0000256" key="3">
    <source>
        <dbReference type="ARBA" id="ARBA00012202"/>
    </source>
</evidence>
<evidence type="ECO:0000256" key="17">
    <source>
        <dbReference type="SAM" id="Phobius"/>
    </source>
</evidence>
<dbReference type="PROSITE" id="PS50011">
    <property type="entry name" value="PROTEIN_KINASE_DOM"/>
    <property type="match status" value="1"/>
</dbReference>
<keyword evidence="6 18" id="KW-0732">Signal</keyword>
<dbReference type="InterPro" id="IPR001245">
    <property type="entry name" value="Ser-Thr/Tyr_kinase_cat_dom"/>
</dbReference>
<dbReference type="FunFam" id="1.10.510.10:FF:001055">
    <property type="entry name" value="Guanylate cyclase"/>
    <property type="match status" value="1"/>
</dbReference>
<dbReference type="Gene3D" id="1.10.510.10">
    <property type="entry name" value="Transferase(Phosphotransferase) domain 1"/>
    <property type="match status" value="1"/>
</dbReference>
<evidence type="ECO:0000313" key="21">
    <source>
        <dbReference type="EMBL" id="CAB3400612.1"/>
    </source>
</evidence>
<keyword evidence="4" id="KW-1003">Cell membrane</keyword>
<feature type="signal peptide" evidence="18">
    <location>
        <begin position="1"/>
        <end position="17"/>
    </location>
</feature>
<feature type="coiled-coil region" evidence="16">
    <location>
        <begin position="885"/>
        <end position="923"/>
    </location>
</feature>
<dbReference type="Gene3D" id="3.40.50.2300">
    <property type="match status" value="1"/>
</dbReference>
<dbReference type="FunFam" id="3.30.70.1230:FF:000004">
    <property type="entry name" value="Guanylate cyclase"/>
    <property type="match status" value="1"/>
</dbReference>
<dbReference type="Pfam" id="PF07714">
    <property type="entry name" value="PK_Tyr_Ser-Thr"/>
    <property type="match status" value="1"/>
</dbReference>
<dbReference type="GO" id="GO:0005886">
    <property type="term" value="C:plasma membrane"/>
    <property type="evidence" value="ECO:0007669"/>
    <property type="project" value="UniProtKB-SubCell"/>
</dbReference>
<dbReference type="OrthoDB" id="1890790at2759"/>
<dbReference type="Gene3D" id="3.30.70.1230">
    <property type="entry name" value="Nucleotide cyclase"/>
    <property type="match status" value="1"/>
</dbReference>
<dbReference type="AlphaFoldDB" id="A0A8S1EMR0"/>
<gene>
    <name evidence="21" type="ORF">CBOVIS_LOCUS3512</name>
</gene>
<organism evidence="21 22">
    <name type="scientific">Caenorhabditis bovis</name>
    <dbReference type="NCBI Taxonomy" id="2654633"/>
    <lineage>
        <taxon>Eukaryota</taxon>
        <taxon>Metazoa</taxon>
        <taxon>Ecdysozoa</taxon>
        <taxon>Nematoda</taxon>
        <taxon>Chromadorea</taxon>
        <taxon>Rhabditida</taxon>
        <taxon>Rhabditina</taxon>
        <taxon>Rhabditomorpha</taxon>
        <taxon>Rhabditoidea</taxon>
        <taxon>Rhabditidae</taxon>
        <taxon>Peloderinae</taxon>
        <taxon>Caenorhabditis</taxon>
    </lineage>
</organism>
<keyword evidence="12" id="KW-0675">Receptor</keyword>
<dbReference type="CDD" id="cd07302">
    <property type="entry name" value="CHD"/>
    <property type="match status" value="1"/>
</dbReference>
<keyword evidence="8 17" id="KW-1133">Transmembrane helix</keyword>
<dbReference type="SMART" id="SM00044">
    <property type="entry name" value="CYCc"/>
    <property type="match status" value="1"/>
</dbReference>
<dbReference type="PANTHER" id="PTHR11920">
    <property type="entry name" value="GUANYLYL CYCLASE"/>
    <property type="match status" value="1"/>
</dbReference>
<evidence type="ECO:0000256" key="7">
    <source>
        <dbReference type="ARBA" id="ARBA00022741"/>
    </source>
</evidence>
<feature type="chain" id="PRO_5035801133" description="guanylate cyclase" evidence="18">
    <location>
        <begin position="18"/>
        <end position="1156"/>
    </location>
</feature>
<evidence type="ECO:0000313" key="22">
    <source>
        <dbReference type="Proteomes" id="UP000494206"/>
    </source>
</evidence>
<feature type="domain" description="Guanylate cyclase" evidence="20">
    <location>
        <begin position="948"/>
        <end position="1078"/>
    </location>
</feature>
<dbReference type="InterPro" id="IPR029787">
    <property type="entry name" value="Nucleotide_cyclase"/>
</dbReference>
<comment type="subcellular location">
    <subcellularLocation>
        <location evidence="2">Cell membrane</location>
        <topology evidence="2">Single-pass type I membrane protein</topology>
    </subcellularLocation>
</comment>
<dbReference type="GO" id="GO:0004672">
    <property type="term" value="F:protein kinase activity"/>
    <property type="evidence" value="ECO:0007669"/>
    <property type="project" value="InterPro"/>
</dbReference>
<dbReference type="InterPro" id="IPR050401">
    <property type="entry name" value="Cyclic_nucleotide_synthase"/>
</dbReference>
<accession>A0A8S1EMR0</accession>
<dbReference type="Pfam" id="PF00211">
    <property type="entry name" value="Guanylate_cyc"/>
    <property type="match status" value="1"/>
</dbReference>
<dbReference type="GO" id="GO:0005525">
    <property type="term" value="F:GTP binding"/>
    <property type="evidence" value="ECO:0007669"/>
    <property type="project" value="UniProtKB-KW"/>
</dbReference>
<keyword evidence="7" id="KW-0547">Nucleotide-binding</keyword>
<reference evidence="21 22" key="1">
    <citation type="submission" date="2020-04" db="EMBL/GenBank/DDBJ databases">
        <authorList>
            <person name="Laetsch R D."/>
            <person name="Stevens L."/>
            <person name="Kumar S."/>
            <person name="Blaxter L. M."/>
        </authorList>
    </citation>
    <scope>NUCLEOTIDE SEQUENCE [LARGE SCALE GENOMIC DNA]</scope>
</reference>
<evidence type="ECO:0000256" key="9">
    <source>
        <dbReference type="ARBA" id="ARBA00023054"/>
    </source>
</evidence>
<evidence type="ECO:0000256" key="16">
    <source>
        <dbReference type="SAM" id="Coils"/>
    </source>
</evidence>
<protein>
    <recommendedName>
        <fullName evidence="3">guanylate cyclase</fullName>
        <ecNumber evidence="3">4.6.1.2</ecNumber>
    </recommendedName>
</protein>
<feature type="transmembrane region" description="Helical" evidence="17">
    <location>
        <begin position="509"/>
        <end position="530"/>
    </location>
</feature>
<dbReference type="InterPro" id="IPR028082">
    <property type="entry name" value="Peripla_BP_I"/>
</dbReference>
<keyword evidence="10" id="KW-0342">GTP-binding</keyword>
<dbReference type="PANTHER" id="PTHR11920:SF459">
    <property type="entry name" value="RECEPTOR-TYPE GUANYLATE CYCLASE GCY-11"/>
    <property type="match status" value="1"/>
</dbReference>
<comment type="catalytic activity">
    <reaction evidence="1">
        <text>GTP = 3',5'-cyclic GMP + diphosphate</text>
        <dbReference type="Rhea" id="RHEA:13665"/>
        <dbReference type="ChEBI" id="CHEBI:33019"/>
        <dbReference type="ChEBI" id="CHEBI:37565"/>
        <dbReference type="ChEBI" id="CHEBI:57746"/>
        <dbReference type="EC" id="4.6.1.2"/>
    </reaction>
</comment>
<keyword evidence="11 17" id="KW-0472">Membrane</keyword>